<dbReference type="Proteomes" id="UP001597318">
    <property type="component" value="Unassembled WGS sequence"/>
</dbReference>
<sequence length="142" mass="16602">MKKTYLLLHVIFFLFVSFSNVVIAENQQIKVMDIETNAIVKRAEQSSKMDQYAISAIKGVQKVTVQANPIPKKGYLIRIPLTKSYKVKNKWFESLITEIILIYDPSTEHQGRLILYDDENTPMFFDIEYNFTDFLKTLDIKE</sequence>
<name>A0ABW5BUA0_9BACI</name>
<evidence type="ECO:0000313" key="1">
    <source>
        <dbReference type="EMBL" id="MFD2213151.1"/>
    </source>
</evidence>
<gene>
    <name evidence="1" type="ORF">ACFSKK_05410</name>
</gene>
<organism evidence="1 2">
    <name type="scientific">Metabacillus endolithicus</name>
    <dbReference type="NCBI Taxonomy" id="1535204"/>
    <lineage>
        <taxon>Bacteria</taxon>
        <taxon>Bacillati</taxon>
        <taxon>Bacillota</taxon>
        <taxon>Bacilli</taxon>
        <taxon>Bacillales</taxon>
        <taxon>Bacillaceae</taxon>
        <taxon>Metabacillus</taxon>
    </lineage>
</organism>
<accession>A0ABW5BUA0</accession>
<proteinExistence type="predicted"/>
<dbReference type="EMBL" id="JBHUIK010000001">
    <property type="protein sequence ID" value="MFD2213151.1"/>
    <property type="molecule type" value="Genomic_DNA"/>
</dbReference>
<dbReference type="RefSeq" id="WP_379050457.1">
    <property type="nucleotide sequence ID" value="NZ_JBHUIK010000001.1"/>
</dbReference>
<evidence type="ECO:0000313" key="2">
    <source>
        <dbReference type="Proteomes" id="UP001597318"/>
    </source>
</evidence>
<comment type="caution">
    <text evidence="1">The sequence shown here is derived from an EMBL/GenBank/DDBJ whole genome shotgun (WGS) entry which is preliminary data.</text>
</comment>
<keyword evidence="2" id="KW-1185">Reference proteome</keyword>
<protein>
    <submittedName>
        <fullName evidence="1">Uncharacterized protein</fullName>
    </submittedName>
</protein>
<reference evidence="2" key="1">
    <citation type="journal article" date="2019" name="Int. J. Syst. Evol. Microbiol.">
        <title>The Global Catalogue of Microorganisms (GCM) 10K type strain sequencing project: providing services to taxonomists for standard genome sequencing and annotation.</title>
        <authorList>
            <consortium name="The Broad Institute Genomics Platform"/>
            <consortium name="The Broad Institute Genome Sequencing Center for Infectious Disease"/>
            <person name="Wu L."/>
            <person name="Ma J."/>
        </authorList>
    </citation>
    <scope>NUCLEOTIDE SEQUENCE [LARGE SCALE GENOMIC DNA]</scope>
    <source>
        <strain evidence="2">CGMCC 1.15474</strain>
    </source>
</reference>